<feature type="repeat" description="WD" evidence="17">
    <location>
        <begin position="310"/>
        <end position="351"/>
    </location>
</feature>
<name>A0A1Y1UN79_9FUNG</name>
<dbReference type="InterPro" id="IPR038959">
    <property type="entry name" value="Prp19"/>
</dbReference>
<keyword evidence="16 18" id="KW-0539">Nucleus</keyword>
<evidence type="ECO:0000313" key="20">
    <source>
        <dbReference type="EMBL" id="ORX39462.1"/>
    </source>
</evidence>
<dbReference type="InterPro" id="IPR003613">
    <property type="entry name" value="Ubox_domain"/>
</dbReference>
<dbReference type="SMART" id="SM00504">
    <property type="entry name" value="Ubox"/>
    <property type="match status" value="1"/>
</dbReference>
<dbReference type="OrthoDB" id="687049at2759"/>
<feature type="repeat" description="WD" evidence="17">
    <location>
        <begin position="366"/>
        <end position="395"/>
    </location>
</feature>
<dbReference type="Gene3D" id="2.130.10.10">
    <property type="entry name" value="YVTN repeat-like/Quinoprotein amine dehydrogenase"/>
    <property type="match status" value="1"/>
</dbReference>
<evidence type="ECO:0000256" key="8">
    <source>
        <dbReference type="ARBA" id="ARBA00022728"/>
    </source>
</evidence>
<dbReference type="Pfam" id="PF11789">
    <property type="entry name" value="zf-Nse"/>
    <property type="match status" value="1"/>
</dbReference>
<proteinExistence type="inferred from homology"/>
<evidence type="ECO:0000256" key="5">
    <source>
        <dbReference type="ARBA" id="ARBA00022664"/>
    </source>
</evidence>
<dbReference type="EC" id="2.3.2.27" evidence="18"/>
<protein>
    <recommendedName>
        <fullName evidence="18">Pre-mRNA-processing factor 19</fullName>
        <ecNumber evidence="18">2.3.2.27</ecNumber>
    </recommendedName>
</protein>
<evidence type="ECO:0000256" key="10">
    <source>
        <dbReference type="ARBA" id="ARBA00022763"/>
    </source>
</evidence>
<feature type="domain" description="U-box" evidence="19">
    <location>
        <begin position="7"/>
        <end position="72"/>
    </location>
</feature>
<keyword evidence="15 18" id="KW-0234">DNA repair</keyword>
<evidence type="ECO:0000256" key="7">
    <source>
        <dbReference type="ARBA" id="ARBA00022723"/>
    </source>
</evidence>
<dbReference type="GO" id="GO:0008270">
    <property type="term" value="F:zinc ion binding"/>
    <property type="evidence" value="ECO:0007669"/>
    <property type="project" value="UniProtKB-KW"/>
</dbReference>
<organism evidence="20 21">
    <name type="scientific">Piromyces finnis</name>
    <dbReference type="NCBI Taxonomy" id="1754191"/>
    <lineage>
        <taxon>Eukaryota</taxon>
        <taxon>Fungi</taxon>
        <taxon>Fungi incertae sedis</taxon>
        <taxon>Chytridiomycota</taxon>
        <taxon>Chytridiomycota incertae sedis</taxon>
        <taxon>Neocallimastigomycetes</taxon>
        <taxon>Neocallimastigales</taxon>
        <taxon>Neocallimastigaceae</taxon>
        <taxon>Piromyces</taxon>
    </lineage>
</organism>
<keyword evidence="5 18" id="KW-0507">mRNA processing</keyword>
<dbReference type="InterPro" id="IPR013083">
    <property type="entry name" value="Znf_RING/FYVE/PHD"/>
</dbReference>
<gene>
    <name evidence="20" type="ORF">BCR36DRAFT_417006</name>
</gene>
<dbReference type="PROSITE" id="PS50294">
    <property type="entry name" value="WD_REPEATS_REGION"/>
    <property type="match status" value="2"/>
</dbReference>
<keyword evidence="9" id="KW-0677">Repeat</keyword>
<keyword evidence="7" id="KW-0479">Metal-binding</keyword>
<dbReference type="InterPro" id="IPR013915">
    <property type="entry name" value="Prp19_cc"/>
</dbReference>
<dbReference type="Pfam" id="PF08606">
    <property type="entry name" value="Prp19"/>
    <property type="match status" value="1"/>
</dbReference>
<accession>A0A1Y1UN79</accession>
<dbReference type="CDD" id="cd00200">
    <property type="entry name" value="WD40"/>
    <property type="match status" value="1"/>
</dbReference>
<dbReference type="GO" id="GO:0070534">
    <property type="term" value="P:protein K63-linked ubiquitination"/>
    <property type="evidence" value="ECO:0007669"/>
    <property type="project" value="UniProtKB-UniRule"/>
</dbReference>
<evidence type="ECO:0000256" key="15">
    <source>
        <dbReference type="ARBA" id="ARBA00023204"/>
    </source>
</evidence>
<comment type="function">
    <text evidence="18">Ubiquitin-protein ligase which is mainly involved pre-mRNA splicing and DNA repair. Required for pre-mRNA splicing as component of the spliceosome.</text>
</comment>
<reference evidence="20 21" key="2">
    <citation type="submission" date="2016-08" db="EMBL/GenBank/DDBJ databases">
        <title>Pervasive Adenine N6-methylation of Active Genes in Fungi.</title>
        <authorList>
            <consortium name="DOE Joint Genome Institute"/>
            <person name="Mondo S.J."/>
            <person name="Dannebaum R.O."/>
            <person name="Kuo R.C."/>
            <person name="Labutti K."/>
            <person name="Haridas S."/>
            <person name="Kuo A."/>
            <person name="Salamov A."/>
            <person name="Ahrendt S.R."/>
            <person name="Lipzen A."/>
            <person name="Sullivan W."/>
            <person name="Andreopoulos W.B."/>
            <person name="Clum A."/>
            <person name="Lindquist E."/>
            <person name="Daum C."/>
            <person name="Ramamoorthy G.K."/>
            <person name="Gryganskyi A."/>
            <person name="Culley D."/>
            <person name="Magnuson J.K."/>
            <person name="James T.Y."/>
            <person name="O'Malley M.A."/>
            <person name="Stajich J.E."/>
            <person name="Spatafora J.W."/>
            <person name="Visel A."/>
            <person name="Grigoriev I.V."/>
        </authorList>
    </citation>
    <scope>NUCLEOTIDE SEQUENCE [LARGE SCALE GENOMIC DNA]</scope>
    <source>
        <strain evidence="21">finn</strain>
    </source>
</reference>
<dbReference type="GO" id="GO:0000974">
    <property type="term" value="C:Prp19 complex"/>
    <property type="evidence" value="ECO:0007669"/>
    <property type="project" value="UniProtKB-UniRule"/>
</dbReference>
<keyword evidence="4 17" id="KW-0853">WD repeat</keyword>
<feature type="repeat" description="WD" evidence="17">
    <location>
        <begin position="486"/>
        <end position="517"/>
    </location>
</feature>
<dbReference type="CDD" id="cd16656">
    <property type="entry name" value="RING-Ubox_PRP19"/>
    <property type="match status" value="1"/>
</dbReference>
<dbReference type="InterPro" id="IPR004181">
    <property type="entry name" value="Znf_MIZ"/>
</dbReference>
<comment type="subcellular location">
    <subcellularLocation>
        <location evidence="1 18">Nucleus</location>
    </subcellularLocation>
</comment>
<evidence type="ECO:0000313" key="21">
    <source>
        <dbReference type="Proteomes" id="UP000193719"/>
    </source>
</evidence>
<dbReference type="PANTHER" id="PTHR43995:SF1">
    <property type="entry name" value="PRE-MRNA-PROCESSING FACTOR 19"/>
    <property type="match status" value="1"/>
</dbReference>
<dbReference type="SUPFAM" id="SSF50978">
    <property type="entry name" value="WD40 repeat-like"/>
    <property type="match status" value="1"/>
</dbReference>
<keyword evidence="21" id="KW-1185">Reference proteome</keyword>
<dbReference type="SUPFAM" id="SSF57850">
    <property type="entry name" value="RING/U-box"/>
    <property type="match status" value="1"/>
</dbReference>
<evidence type="ECO:0000256" key="4">
    <source>
        <dbReference type="ARBA" id="ARBA00022574"/>
    </source>
</evidence>
<evidence type="ECO:0000256" key="14">
    <source>
        <dbReference type="ARBA" id="ARBA00023187"/>
    </source>
</evidence>
<evidence type="ECO:0000256" key="13">
    <source>
        <dbReference type="ARBA" id="ARBA00022833"/>
    </source>
</evidence>
<reference evidence="20 21" key="1">
    <citation type="submission" date="2016-08" db="EMBL/GenBank/DDBJ databases">
        <title>Genomes of anaerobic fungi encode conserved fungal cellulosomes for biomass hydrolysis.</title>
        <authorList>
            <consortium name="DOE Joint Genome Institute"/>
            <person name="Haitjema C.H."/>
            <person name="Gilmore S.P."/>
            <person name="Henske J.K."/>
            <person name="Solomon K.V."/>
            <person name="De Groot R."/>
            <person name="Kuo A."/>
            <person name="Mondo S.J."/>
            <person name="Salamov A.A."/>
            <person name="Labutti K."/>
            <person name="Zhao Z."/>
            <person name="Chiniquy J."/>
            <person name="Barry K."/>
            <person name="Brewer H.M."/>
            <person name="Purvine S.O."/>
            <person name="Wright A.T."/>
            <person name="Boxma B."/>
            <person name="Van Alen T."/>
            <person name="Hackstein J.H."/>
            <person name="Baker S.E."/>
            <person name="Grigoriev I.V."/>
            <person name="O'Malley M.A."/>
        </authorList>
    </citation>
    <scope>NUCLEOTIDE SEQUENCE [LARGE SCALE GENOMIC DNA]</scope>
    <source>
        <strain evidence="21">finn</strain>
    </source>
</reference>
<dbReference type="InterPro" id="IPR055340">
    <property type="entry name" value="RING-Ubox_PRP19"/>
</dbReference>
<dbReference type="AlphaFoldDB" id="A0A1Y1UN79"/>
<sequence length="523" mass="58562">MRKEEKNITKEPVQDPVISKKTGHLYEKRIIQKYLEENHKCPITGEEMTEDDLIELKTGTSTLAGKPRPPTATSIPSLLTLFQNEWDSVMLETYQLKQQYQKVRQELSHALYQHDAACRVIARLTKERNEAREALINLQQTLNTQAPVEDAEMTDASNGIGMTPEIIENMSNTSNALSKVRRKRKPGPEVATHDDIKAFSNKIEIPSLHSTNPSGILSIDLLSDTVKDQKVTWALTGGKDGHVNIIDYENDRKIVQTEKAHSKKVNQVTWYTKQDKMPGAFFTASADKTVKLWSCDVESEDKTISNQYAFKGHSAEITSLSIHATGDYFASASIDSTWSLVDLATNQLIVKVAKDEIDTGFSCAQFHPDGLIYATGTNDDQIRIWDVKSANHVASFSARKEHVGKITSISFAENGYHLASCADNEPIIRIWDLRKLKNIYNIEFENPSMEGLQSVSFDPSAQYLAGACGGDIRIYLIKQWTELCHLSGHSDNITSMCWGSNSKSLASVGMDRSLRFYVYLSVT</sequence>
<dbReference type="PROSITE" id="PS50082">
    <property type="entry name" value="WD_REPEATS_2"/>
    <property type="match status" value="3"/>
</dbReference>
<keyword evidence="12 18" id="KW-0833">Ubl conjugation pathway</keyword>
<evidence type="ECO:0000256" key="17">
    <source>
        <dbReference type="PROSITE-ProRule" id="PRU00221"/>
    </source>
</evidence>
<comment type="caution">
    <text evidence="20">The sequence shown here is derived from an EMBL/GenBank/DDBJ whole genome shotgun (WGS) entry which is preliminary data.</text>
</comment>
<dbReference type="InterPro" id="IPR015943">
    <property type="entry name" value="WD40/YVTN_repeat-like_dom_sf"/>
</dbReference>
<comment type="pathway">
    <text evidence="2 18">Protein modification; protein ubiquitination.</text>
</comment>
<evidence type="ECO:0000256" key="12">
    <source>
        <dbReference type="ARBA" id="ARBA00022786"/>
    </source>
</evidence>
<evidence type="ECO:0000256" key="6">
    <source>
        <dbReference type="ARBA" id="ARBA00022679"/>
    </source>
</evidence>
<keyword evidence="13" id="KW-0862">Zinc</keyword>
<dbReference type="Proteomes" id="UP000193719">
    <property type="component" value="Unassembled WGS sequence"/>
</dbReference>
<evidence type="ECO:0000256" key="1">
    <source>
        <dbReference type="ARBA" id="ARBA00004123"/>
    </source>
</evidence>
<dbReference type="GO" id="GO:0000398">
    <property type="term" value="P:mRNA splicing, via spliceosome"/>
    <property type="evidence" value="ECO:0007669"/>
    <property type="project" value="InterPro"/>
</dbReference>
<evidence type="ECO:0000256" key="2">
    <source>
        <dbReference type="ARBA" id="ARBA00004906"/>
    </source>
</evidence>
<dbReference type="GO" id="GO:0006281">
    <property type="term" value="P:DNA repair"/>
    <property type="evidence" value="ECO:0007669"/>
    <property type="project" value="UniProtKB-KW"/>
</dbReference>
<comment type="subunit">
    <text evidence="18">Homotetramer.</text>
</comment>
<dbReference type="InterPro" id="IPR001680">
    <property type="entry name" value="WD40_rpt"/>
</dbReference>
<keyword evidence="10 18" id="KW-0227">DNA damage</keyword>
<dbReference type="FunFam" id="3.30.40.10:FF:000027">
    <property type="entry name" value="Pre-mRNA-processing factor 19, putative"/>
    <property type="match status" value="1"/>
</dbReference>
<keyword evidence="11" id="KW-0863">Zinc-finger</keyword>
<dbReference type="UniPathway" id="UPA00143"/>
<dbReference type="STRING" id="1754191.A0A1Y1UN79"/>
<dbReference type="PANTHER" id="PTHR43995">
    <property type="entry name" value="PRE-MRNA-PROCESSING FACTOR 19"/>
    <property type="match status" value="1"/>
</dbReference>
<dbReference type="InterPro" id="IPR036322">
    <property type="entry name" value="WD40_repeat_dom_sf"/>
</dbReference>
<dbReference type="GO" id="GO:0061630">
    <property type="term" value="F:ubiquitin protein ligase activity"/>
    <property type="evidence" value="ECO:0007669"/>
    <property type="project" value="UniProtKB-UniRule"/>
</dbReference>
<dbReference type="GO" id="GO:0005737">
    <property type="term" value="C:cytoplasm"/>
    <property type="evidence" value="ECO:0007669"/>
    <property type="project" value="TreeGrafter"/>
</dbReference>
<evidence type="ECO:0000256" key="11">
    <source>
        <dbReference type="ARBA" id="ARBA00022771"/>
    </source>
</evidence>
<dbReference type="Gene3D" id="3.30.40.10">
    <property type="entry name" value="Zinc/RING finger domain, C3HC4 (zinc finger)"/>
    <property type="match status" value="1"/>
</dbReference>
<evidence type="ECO:0000256" key="16">
    <source>
        <dbReference type="ARBA" id="ARBA00023242"/>
    </source>
</evidence>
<dbReference type="GO" id="GO:0071006">
    <property type="term" value="C:U2-type catalytic step 1 spliceosome"/>
    <property type="evidence" value="ECO:0007669"/>
    <property type="project" value="TreeGrafter"/>
</dbReference>
<keyword evidence="6 18" id="KW-0808">Transferase</keyword>
<evidence type="ECO:0000259" key="19">
    <source>
        <dbReference type="SMART" id="SM00504"/>
    </source>
</evidence>
<keyword evidence="8 18" id="KW-0747">Spliceosome</keyword>
<comment type="similarity">
    <text evidence="3 18">Belongs to the WD repeat PRP19 family.</text>
</comment>
<comment type="catalytic activity">
    <reaction evidence="18">
        <text>S-ubiquitinyl-[E2 ubiquitin-conjugating enzyme]-L-cysteine + [acceptor protein]-L-lysine = [E2 ubiquitin-conjugating enzyme]-L-cysteine + N(6)-ubiquitinyl-[acceptor protein]-L-lysine.</text>
        <dbReference type="EC" id="2.3.2.27"/>
    </reaction>
</comment>
<dbReference type="SMART" id="SM00320">
    <property type="entry name" value="WD40"/>
    <property type="match status" value="7"/>
</dbReference>
<evidence type="ECO:0000256" key="3">
    <source>
        <dbReference type="ARBA" id="ARBA00006388"/>
    </source>
</evidence>
<dbReference type="EMBL" id="MCFH01000114">
    <property type="protein sequence ID" value="ORX39462.1"/>
    <property type="molecule type" value="Genomic_DNA"/>
</dbReference>
<evidence type="ECO:0000256" key="9">
    <source>
        <dbReference type="ARBA" id="ARBA00022737"/>
    </source>
</evidence>
<dbReference type="Pfam" id="PF24814">
    <property type="entry name" value="WD40_Prp19"/>
    <property type="match status" value="1"/>
</dbReference>
<evidence type="ECO:0000256" key="18">
    <source>
        <dbReference type="RuleBase" id="RU367101"/>
    </source>
</evidence>
<keyword evidence="14 18" id="KW-0508">mRNA splicing</keyword>